<comment type="caution">
    <text evidence="1">The sequence shown here is derived from an EMBL/GenBank/DDBJ whole genome shotgun (WGS) entry which is preliminary data.</text>
</comment>
<name>A0A8J7JCC8_9CYAN</name>
<protein>
    <submittedName>
        <fullName evidence="1">Uncharacterized protein</fullName>
    </submittedName>
</protein>
<dbReference type="AlphaFoldDB" id="A0A8J7JCC8"/>
<sequence length="68" mass="7996">MVKIPDPQSNSNLQQNIDRVLETGQIDRREYFQLVTTFLSDLSVTDEGRRQINQVFDEQKMARIQLID</sequence>
<organism evidence="1 2">
    <name type="scientific">Lusitaniella coriacea LEGE 07157</name>
    <dbReference type="NCBI Taxonomy" id="945747"/>
    <lineage>
        <taxon>Bacteria</taxon>
        <taxon>Bacillati</taxon>
        <taxon>Cyanobacteriota</taxon>
        <taxon>Cyanophyceae</taxon>
        <taxon>Spirulinales</taxon>
        <taxon>Lusitaniellaceae</taxon>
        <taxon>Lusitaniella</taxon>
    </lineage>
</organism>
<gene>
    <name evidence="1" type="ORF">IQ249_15710</name>
</gene>
<reference evidence="1" key="1">
    <citation type="submission" date="2020-10" db="EMBL/GenBank/DDBJ databases">
        <authorList>
            <person name="Castelo-Branco R."/>
            <person name="Eusebio N."/>
            <person name="Adriana R."/>
            <person name="Vieira A."/>
            <person name="Brugerolle De Fraissinette N."/>
            <person name="Rezende De Castro R."/>
            <person name="Schneider M.P."/>
            <person name="Vasconcelos V."/>
            <person name="Leao P.N."/>
        </authorList>
    </citation>
    <scope>NUCLEOTIDE SEQUENCE</scope>
    <source>
        <strain evidence="1">LEGE 07157</strain>
    </source>
</reference>
<accession>A0A8J7JCC8</accession>
<dbReference type="RefSeq" id="WP_194030435.1">
    <property type="nucleotide sequence ID" value="NZ_JADEWZ010000024.1"/>
</dbReference>
<dbReference type="EMBL" id="JADEWZ010000024">
    <property type="protein sequence ID" value="MBE9117345.1"/>
    <property type="molecule type" value="Genomic_DNA"/>
</dbReference>
<proteinExistence type="predicted"/>
<evidence type="ECO:0000313" key="2">
    <source>
        <dbReference type="Proteomes" id="UP000654482"/>
    </source>
</evidence>
<evidence type="ECO:0000313" key="1">
    <source>
        <dbReference type="EMBL" id="MBE9117345.1"/>
    </source>
</evidence>
<keyword evidence="2" id="KW-1185">Reference proteome</keyword>
<dbReference type="Proteomes" id="UP000654482">
    <property type="component" value="Unassembled WGS sequence"/>
</dbReference>